<dbReference type="RefSeq" id="WP_345400870.1">
    <property type="nucleotide sequence ID" value="NZ_BAABLA010000102.1"/>
</dbReference>
<evidence type="ECO:0000256" key="1">
    <source>
        <dbReference type="SAM" id="MobiDB-lite"/>
    </source>
</evidence>
<feature type="compositionally biased region" description="Low complexity" evidence="1">
    <location>
        <begin position="470"/>
        <end position="492"/>
    </location>
</feature>
<feature type="region of interest" description="Disordered" evidence="1">
    <location>
        <begin position="243"/>
        <end position="275"/>
    </location>
</feature>
<keyword evidence="3" id="KW-1185">Reference proteome</keyword>
<feature type="region of interest" description="Disordered" evidence="1">
    <location>
        <begin position="1"/>
        <end position="69"/>
    </location>
</feature>
<feature type="compositionally biased region" description="Low complexity" evidence="1">
    <location>
        <begin position="516"/>
        <end position="540"/>
    </location>
</feature>
<accession>A0ABW2BTF4</accession>
<feature type="compositionally biased region" description="Polar residues" evidence="1">
    <location>
        <begin position="456"/>
        <end position="469"/>
    </location>
</feature>
<gene>
    <name evidence="2" type="ORF">ACFQGD_04025</name>
</gene>
<feature type="region of interest" description="Disordered" evidence="1">
    <location>
        <begin position="508"/>
        <end position="604"/>
    </location>
</feature>
<feature type="compositionally biased region" description="Low complexity" evidence="1">
    <location>
        <begin position="22"/>
        <end position="52"/>
    </location>
</feature>
<evidence type="ECO:0000313" key="3">
    <source>
        <dbReference type="Proteomes" id="UP001596337"/>
    </source>
</evidence>
<dbReference type="EMBL" id="JBHSXX010000001">
    <property type="protein sequence ID" value="MFC6866306.1"/>
    <property type="molecule type" value="Genomic_DNA"/>
</dbReference>
<dbReference type="InterPro" id="IPR038332">
    <property type="entry name" value="PPE_sf"/>
</dbReference>
<organism evidence="2 3">
    <name type="scientific">Haloechinothrix salitolerans</name>
    <dbReference type="NCBI Taxonomy" id="926830"/>
    <lineage>
        <taxon>Bacteria</taxon>
        <taxon>Bacillati</taxon>
        <taxon>Actinomycetota</taxon>
        <taxon>Actinomycetes</taxon>
        <taxon>Pseudonocardiales</taxon>
        <taxon>Pseudonocardiaceae</taxon>
        <taxon>Haloechinothrix</taxon>
    </lineage>
</organism>
<name>A0ABW2BTF4_9PSEU</name>
<dbReference type="Proteomes" id="UP001596337">
    <property type="component" value="Unassembled WGS sequence"/>
</dbReference>
<comment type="caution">
    <text evidence="2">The sequence shown here is derived from an EMBL/GenBank/DDBJ whole genome shotgun (WGS) entry which is preliminary data.</text>
</comment>
<sequence length="604" mass="59402">MTDSYGGSQQEPTGDTSRETTESTTEATPDTTSGTASGTASDSSAPTGGSTAPLGSTTSTTEAIVDNARSVRDDFLYGDDRAILNPPNWASQSSSQLYNGAVNDNDPGFADSMGQTWTHHGTELSHVADALYEAITQLSGVWVGEGSGAAQGALIGVANASSTAGDAARTMGQRMSQQAAAAAEVKKMPPPKDFDYTSEIDKLLSGHPAAMSVNDIKAELDAAQAVRAEQQRYMDEYTRAMSEVDSSTPSFAPESIGVKPAAGANHASSPSSVAGGGVNVTGGGASLTGAQGTIDAASATGARTGAPVAGGAGASSFAGGNASHNMTSAPVPPGSVAATGSSAVSAQASGPSAAGLAGGAALGAGAGLAGARALAKGGRAGAKQGGKHRAQRDQQHEAQGASTEATEATQAAEARQAGAQSIDAPETGAVRHAEQEPPRQVPGANWQPPEVGVATQGVSQGTPVQQGSWQLPQTGAPAAQGPQGQPLAAGATTGTADHVAAGPEAGQVTASTDNSAAQPTAGQSQQQLQAHQAQQAANQAGPVAPMQSHPHGSGAGAGAGAAGVDASDTEHEQASYLIEPDPDDLFGPTDTATAGVIGAEFEDD</sequence>
<feature type="region of interest" description="Disordered" evidence="1">
    <location>
        <begin position="79"/>
        <end position="98"/>
    </location>
</feature>
<feature type="region of interest" description="Disordered" evidence="1">
    <location>
        <begin position="379"/>
        <end position="493"/>
    </location>
</feature>
<feature type="compositionally biased region" description="Polar residues" evidence="1">
    <location>
        <begin position="53"/>
        <end position="62"/>
    </location>
</feature>
<dbReference type="Gene3D" id="1.20.1260.20">
    <property type="entry name" value="PPE superfamily"/>
    <property type="match status" value="1"/>
</dbReference>
<protein>
    <recommendedName>
        <fullName evidence="4">PPE family protein</fullName>
    </recommendedName>
</protein>
<feature type="compositionally biased region" description="Low complexity" evidence="1">
    <location>
        <begin position="397"/>
        <end position="421"/>
    </location>
</feature>
<proteinExistence type="predicted"/>
<reference evidence="3" key="1">
    <citation type="journal article" date="2019" name="Int. J. Syst. Evol. Microbiol.">
        <title>The Global Catalogue of Microorganisms (GCM) 10K type strain sequencing project: providing services to taxonomists for standard genome sequencing and annotation.</title>
        <authorList>
            <consortium name="The Broad Institute Genomics Platform"/>
            <consortium name="The Broad Institute Genome Sequencing Center for Infectious Disease"/>
            <person name="Wu L."/>
            <person name="Ma J."/>
        </authorList>
    </citation>
    <scope>NUCLEOTIDE SEQUENCE [LARGE SCALE GENOMIC DNA]</scope>
    <source>
        <strain evidence="3">KCTC 32255</strain>
    </source>
</reference>
<evidence type="ECO:0000313" key="2">
    <source>
        <dbReference type="EMBL" id="MFC6866306.1"/>
    </source>
</evidence>
<evidence type="ECO:0008006" key="4">
    <source>
        <dbReference type="Google" id="ProtNLM"/>
    </source>
</evidence>
<feature type="compositionally biased region" description="Polar residues" evidence="1">
    <location>
        <begin position="1"/>
        <end position="12"/>
    </location>
</feature>
<feature type="compositionally biased region" description="Polar residues" evidence="1">
    <location>
        <begin position="88"/>
        <end position="98"/>
    </location>
</feature>